<dbReference type="AlphaFoldDB" id="A0A9P0QXH6"/>
<evidence type="ECO:0000313" key="5">
    <source>
        <dbReference type="Proteomes" id="UP000837801"/>
    </source>
</evidence>
<dbReference type="InterPro" id="IPR013320">
    <property type="entry name" value="ConA-like_dom_sf"/>
</dbReference>
<feature type="compositionally biased region" description="Polar residues" evidence="1">
    <location>
        <begin position="459"/>
        <end position="473"/>
    </location>
</feature>
<dbReference type="OrthoDB" id="258495at2759"/>
<dbReference type="SUPFAM" id="SSF49899">
    <property type="entry name" value="Concanavalin A-like lectins/glucanases"/>
    <property type="match status" value="1"/>
</dbReference>
<evidence type="ECO:0000259" key="3">
    <source>
        <dbReference type="PROSITE" id="PS50188"/>
    </source>
</evidence>
<feature type="compositionally biased region" description="Acidic residues" evidence="1">
    <location>
        <begin position="487"/>
        <end position="507"/>
    </location>
</feature>
<feature type="compositionally biased region" description="Basic residues" evidence="1">
    <location>
        <begin position="533"/>
        <end position="551"/>
    </location>
</feature>
<feature type="region of interest" description="Disordered" evidence="1">
    <location>
        <begin position="376"/>
        <end position="551"/>
    </location>
</feature>
<accession>A0A9P0QXH6</accession>
<dbReference type="Pfam" id="PF00622">
    <property type="entry name" value="SPRY"/>
    <property type="match status" value="1"/>
</dbReference>
<sequence>MEPANVILICIIVAFNVFLALFVCVYKVFFKSSASGEYSLLSGGGRLGSYGSGNSAIPRDFLNDEEALNHLAEEYDFTLLQQEEQIAYLRGEEFSKQTPPNFDNQRGSSYTMIEELAIRERGINAFEFEQDQDFLQPRFIVDDKTEINFINNDKPFSCCTSVLNYSLPVKGRLLTDIVYFETKVFEYDQTIDSNQHFAIGLVTKPYPNHFRLPGYNNFSISYESTGNLKINKPLPTPLQQHKEENSQYNALILPPLQQSDIVGFGYIISTGTIFITHNGKKVMDIMKGCFADLYPAVGCFQSNIKFQVNIGQLGFVWIEANVRKYGFVSSSDFKKIKGDRGLTSLPEYANTADKLLAKGEELPPRYPEEELDFFGRSLSSNLNPGTSAQLEQQNEKKQDDNEEDEQDEVDEQKSTNLHSSSIITNEPEDVMDLRERIYEQRTGEGAIEEEDDLYENGSLPVQSETQQLLSNSDDVPPYYISDKDETPELEAEASPEIEEEGSNEDFDSSQTPSREVTPNTSTPTETNNSTKTNKSKKKKKKNSKKKGKGKK</sequence>
<comment type="caution">
    <text evidence="4">The sequence shown here is derived from an EMBL/GenBank/DDBJ whole genome shotgun (WGS) entry which is preliminary data.</text>
</comment>
<feature type="compositionally biased region" description="Acidic residues" evidence="1">
    <location>
        <begin position="400"/>
        <end position="410"/>
    </location>
</feature>
<proteinExistence type="predicted"/>
<dbReference type="InterPro" id="IPR043136">
    <property type="entry name" value="B30.2/SPRY_sf"/>
</dbReference>
<reference evidence="4" key="1">
    <citation type="submission" date="2022-03" db="EMBL/GenBank/DDBJ databases">
        <authorList>
            <person name="Legras J.-L."/>
            <person name="Devillers H."/>
            <person name="Grondin C."/>
        </authorList>
    </citation>
    <scope>NUCLEOTIDE SEQUENCE</scope>
    <source>
        <strain evidence="4">CLIB 1423</strain>
    </source>
</reference>
<evidence type="ECO:0000256" key="1">
    <source>
        <dbReference type="SAM" id="MobiDB-lite"/>
    </source>
</evidence>
<dbReference type="InterPro" id="IPR001870">
    <property type="entry name" value="B30.2/SPRY"/>
</dbReference>
<dbReference type="Gene3D" id="2.60.120.920">
    <property type="match status" value="1"/>
</dbReference>
<dbReference type="PROSITE" id="PS50188">
    <property type="entry name" value="B302_SPRY"/>
    <property type="match status" value="1"/>
</dbReference>
<dbReference type="Proteomes" id="UP000837801">
    <property type="component" value="Unassembled WGS sequence"/>
</dbReference>
<evidence type="ECO:0000313" key="4">
    <source>
        <dbReference type="EMBL" id="CAH2356073.1"/>
    </source>
</evidence>
<evidence type="ECO:0000256" key="2">
    <source>
        <dbReference type="SAM" id="Phobius"/>
    </source>
</evidence>
<dbReference type="EMBL" id="CAKXYY010000048">
    <property type="protein sequence ID" value="CAH2356073.1"/>
    <property type="molecule type" value="Genomic_DNA"/>
</dbReference>
<keyword evidence="2" id="KW-1133">Transmembrane helix</keyword>
<feature type="compositionally biased region" description="Basic and acidic residues" evidence="1">
    <location>
        <begin position="431"/>
        <end position="442"/>
    </location>
</feature>
<dbReference type="InterPro" id="IPR003877">
    <property type="entry name" value="SPRY_dom"/>
</dbReference>
<feature type="domain" description="B30.2/SPRY" evidence="3">
    <location>
        <begin position="108"/>
        <end position="315"/>
    </location>
</feature>
<feature type="transmembrane region" description="Helical" evidence="2">
    <location>
        <begin position="6"/>
        <end position="29"/>
    </location>
</feature>
<feature type="compositionally biased region" description="Low complexity" evidence="1">
    <location>
        <begin position="517"/>
        <end position="532"/>
    </location>
</feature>
<organism evidence="4 5">
    <name type="scientific">[Candida] railenensis</name>
    <dbReference type="NCBI Taxonomy" id="45579"/>
    <lineage>
        <taxon>Eukaryota</taxon>
        <taxon>Fungi</taxon>
        <taxon>Dikarya</taxon>
        <taxon>Ascomycota</taxon>
        <taxon>Saccharomycotina</taxon>
        <taxon>Pichiomycetes</taxon>
        <taxon>Debaryomycetaceae</taxon>
        <taxon>Kurtzmaniella</taxon>
    </lineage>
</organism>
<protein>
    <submittedName>
        <fullName evidence="4">Protein Ssh4p</fullName>
    </submittedName>
</protein>
<feature type="compositionally biased region" description="Polar residues" evidence="1">
    <location>
        <begin position="414"/>
        <end position="424"/>
    </location>
</feature>
<keyword evidence="5" id="KW-1185">Reference proteome</keyword>
<keyword evidence="2" id="KW-0472">Membrane</keyword>
<keyword evidence="2" id="KW-0812">Transmembrane</keyword>
<feature type="compositionally biased region" description="Polar residues" evidence="1">
    <location>
        <begin position="377"/>
        <end position="390"/>
    </location>
</feature>
<name>A0A9P0QXH6_9ASCO</name>
<dbReference type="SMART" id="SM00449">
    <property type="entry name" value="SPRY"/>
    <property type="match status" value="1"/>
</dbReference>
<gene>
    <name evidence="4" type="ORF">CLIB1423_48S00188</name>
</gene>